<evidence type="ECO:0000256" key="3">
    <source>
        <dbReference type="ARBA" id="ARBA00023004"/>
    </source>
</evidence>
<evidence type="ECO:0000313" key="5">
    <source>
        <dbReference type="Proteomes" id="UP000189701"/>
    </source>
</evidence>
<reference evidence="6" key="2">
    <citation type="submission" date="2025-08" db="UniProtKB">
        <authorList>
            <consortium name="RefSeq"/>
        </authorList>
    </citation>
    <scope>IDENTIFICATION</scope>
    <source>
        <tissue evidence="6">Leaf</tissue>
    </source>
</reference>
<organism evidence="5 6">
    <name type="scientific">Nicotiana sylvestris</name>
    <name type="common">Wood tobacco</name>
    <name type="synonym">South American tobacco</name>
    <dbReference type="NCBI Taxonomy" id="4096"/>
    <lineage>
        <taxon>Eukaryota</taxon>
        <taxon>Viridiplantae</taxon>
        <taxon>Streptophyta</taxon>
        <taxon>Embryophyta</taxon>
        <taxon>Tracheophyta</taxon>
        <taxon>Spermatophyta</taxon>
        <taxon>Magnoliopsida</taxon>
        <taxon>eudicotyledons</taxon>
        <taxon>Gunneridae</taxon>
        <taxon>Pentapetalae</taxon>
        <taxon>asterids</taxon>
        <taxon>lamiids</taxon>
        <taxon>Solanales</taxon>
        <taxon>Solanaceae</taxon>
        <taxon>Nicotianoideae</taxon>
        <taxon>Nicotianeae</taxon>
        <taxon>Nicotiana</taxon>
    </lineage>
</organism>
<dbReference type="InterPro" id="IPR044861">
    <property type="entry name" value="IPNS-like_FE2OG_OXY"/>
</dbReference>
<feature type="domain" description="Isopenicillin N synthase-like Fe(2+) 2OG dioxygenase" evidence="4">
    <location>
        <begin position="131"/>
        <end position="200"/>
    </location>
</feature>
<dbReference type="PANTHER" id="PTHR47991">
    <property type="entry name" value="OXOGLUTARATE/IRON-DEPENDENT DIOXYGENASE"/>
    <property type="match status" value="1"/>
</dbReference>
<keyword evidence="3" id="KW-0408">Iron</keyword>
<evidence type="ECO:0000256" key="1">
    <source>
        <dbReference type="ARBA" id="ARBA00022723"/>
    </source>
</evidence>
<sequence>MSHNKEDFLEDTVQYKCEAHHMWHLKIIVEKDTIEPDQYHAGHVYFYPSWLEDNITGIVELGAGQGNRVDEAAEAHVKYERLRKRALKSEARNLEQHKLDMESLTSEDGRSTPAQNDLILRLEQKLLEFTAFMRLNYYPLCPIHHLALGVGRHKDSGTLTVLAQDDVGGLEVKHKTYGEWIQVKPTPDAYIINVGDIVQV</sequence>
<protein>
    <submittedName>
        <fullName evidence="6">Thebaine 6-O-demethylase-like</fullName>
    </submittedName>
</protein>
<keyword evidence="1" id="KW-0479">Metal-binding</keyword>
<accession>A0A1U7Y387</accession>
<dbReference type="GO" id="GO:0046872">
    <property type="term" value="F:metal ion binding"/>
    <property type="evidence" value="ECO:0007669"/>
    <property type="project" value="UniProtKB-KW"/>
</dbReference>
<dbReference type="eggNOG" id="KOG0143">
    <property type="taxonomic scope" value="Eukaryota"/>
</dbReference>
<dbReference type="InterPro" id="IPR050295">
    <property type="entry name" value="Plant_2OG-oxidoreductases"/>
</dbReference>
<dbReference type="Proteomes" id="UP000189701">
    <property type="component" value="Unplaced"/>
</dbReference>
<reference evidence="5" key="1">
    <citation type="journal article" date="2013" name="Genome Biol.">
        <title>Reference genomes and transcriptomes of Nicotiana sylvestris and Nicotiana tomentosiformis.</title>
        <authorList>
            <person name="Sierro N."/>
            <person name="Battey J.N."/>
            <person name="Ouadi S."/>
            <person name="Bovet L."/>
            <person name="Goepfert S."/>
            <person name="Bakaher N."/>
            <person name="Peitsch M.C."/>
            <person name="Ivanov N.V."/>
        </authorList>
    </citation>
    <scope>NUCLEOTIDE SEQUENCE [LARGE SCALE GENOMIC DNA]</scope>
</reference>
<dbReference type="InterPro" id="IPR027443">
    <property type="entry name" value="IPNS-like_sf"/>
</dbReference>
<dbReference type="Pfam" id="PF03171">
    <property type="entry name" value="2OG-FeII_Oxy"/>
    <property type="match status" value="1"/>
</dbReference>
<evidence type="ECO:0000313" key="6">
    <source>
        <dbReference type="RefSeq" id="XP_009798592.1"/>
    </source>
</evidence>
<gene>
    <name evidence="6" type="primary">LOC104244795</name>
</gene>
<keyword evidence="5" id="KW-1185">Reference proteome</keyword>
<evidence type="ECO:0000259" key="4">
    <source>
        <dbReference type="Pfam" id="PF03171"/>
    </source>
</evidence>
<dbReference type="RefSeq" id="XP_009798592.1">
    <property type="nucleotide sequence ID" value="XM_009800290.1"/>
</dbReference>
<name>A0A1U7Y387_NICSY</name>
<dbReference type="STRING" id="4096.A0A1U7Y387"/>
<proteinExistence type="predicted"/>
<dbReference type="Gene3D" id="2.60.120.330">
    <property type="entry name" value="B-lactam Antibiotic, Isopenicillin N Synthase, Chain"/>
    <property type="match status" value="1"/>
</dbReference>
<keyword evidence="2" id="KW-0560">Oxidoreductase</keyword>
<dbReference type="AlphaFoldDB" id="A0A1U7Y387"/>
<dbReference type="GO" id="GO:0016491">
    <property type="term" value="F:oxidoreductase activity"/>
    <property type="evidence" value="ECO:0007669"/>
    <property type="project" value="UniProtKB-KW"/>
</dbReference>
<dbReference type="SUPFAM" id="SSF51197">
    <property type="entry name" value="Clavaminate synthase-like"/>
    <property type="match status" value="1"/>
</dbReference>
<evidence type="ECO:0000256" key="2">
    <source>
        <dbReference type="ARBA" id="ARBA00023002"/>
    </source>
</evidence>